<protein>
    <submittedName>
        <fullName evidence="1">Uncharacterized protein</fullName>
    </submittedName>
</protein>
<organism evidence="1 2">
    <name type="scientific">Pleuronectes platessa</name>
    <name type="common">European plaice</name>
    <dbReference type="NCBI Taxonomy" id="8262"/>
    <lineage>
        <taxon>Eukaryota</taxon>
        <taxon>Metazoa</taxon>
        <taxon>Chordata</taxon>
        <taxon>Craniata</taxon>
        <taxon>Vertebrata</taxon>
        <taxon>Euteleostomi</taxon>
        <taxon>Actinopterygii</taxon>
        <taxon>Neopterygii</taxon>
        <taxon>Teleostei</taxon>
        <taxon>Neoteleostei</taxon>
        <taxon>Acanthomorphata</taxon>
        <taxon>Carangaria</taxon>
        <taxon>Pleuronectiformes</taxon>
        <taxon>Pleuronectoidei</taxon>
        <taxon>Pleuronectidae</taxon>
        <taxon>Pleuronectes</taxon>
    </lineage>
</organism>
<keyword evidence="2" id="KW-1185">Reference proteome</keyword>
<dbReference type="InterPro" id="IPR042566">
    <property type="entry name" value="L1_C"/>
</dbReference>
<reference evidence="1" key="1">
    <citation type="submission" date="2020-03" db="EMBL/GenBank/DDBJ databases">
        <authorList>
            <person name="Weist P."/>
        </authorList>
    </citation>
    <scope>NUCLEOTIDE SEQUENCE</scope>
</reference>
<dbReference type="AlphaFoldDB" id="A0A9N7Y902"/>
<dbReference type="Proteomes" id="UP001153269">
    <property type="component" value="Unassembled WGS sequence"/>
</dbReference>
<dbReference type="Gene3D" id="3.30.250.20">
    <property type="entry name" value="L1 transposable element, C-terminal domain"/>
    <property type="match status" value="1"/>
</dbReference>
<dbReference type="EMBL" id="CADEAL010000247">
    <property type="protein sequence ID" value="CAB1417136.1"/>
    <property type="molecule type" value="Genomic_DNA"/>
</dbReference>
<proteinExistence type="predicted"/>
<evidence type="ECO:0000313" key="2">
    <source>
        <dbReference type="Proteomes" id="UP001153269"/>
    </source>
</evidence>
<comment type="caution">
    <text evidence="1">The sequence shown here is derived from an EMBL/GenBank/DDBJ whole genome shotgun (WGS) entry which is preliminary data.</text>
</comment>
<accession>A0A9N7Y902</accession>
<name>A0A9N7Y902_PLEPL</name>
<evidence type="ECO:0000313" key="1">
    <source>
        <dbReference type="EMBL" id="CAB1417136.1"/>
    </source>
</evidence>
<gene>
    <name evidence="1" type="ORF">PLEPLA_LOCUS4937</name>
</gene>
<sequence length="193" mass="21186">MVSICTVNAQGQQSIGVFSMLKKRKKVKIEKVETAPPSGPGCQNPAEDDGALHPFISGVRMIEARGKAGTRQSGERSSDVMLHQLGDLYWGKKATRPPTGSEVRPPHSHNILWETPGECSSTSIKPTAHYEDCSLKAMRQRPSYCDIMVHLDGLGLRPALQPPAGLMITMESRDKVLSSVSENQDVYFSKMHI</sequence>